<evidence type="ECO:0000256" key="2">
    <source>
        <dbReference type="ARBA" id="ARBA00022737"/>
    </source>
</evidence>
<reference evidence="3" key="1">
    <citation type="submission" date="2022-10" db="EMBL/GenBank/DDBJ databases">
        <title>Puccinia triticina Genome sequencing and assembly.</title>
        <authorList>
            <person name="Li C."/>
        </authorList>
    </citation>
    <scope>NUCLEOTIDE SEQUENCE</scope>
    <source>
        <strain evidence="3">Pt15</strain>
    </source>
</reference>
<sequence length="104" mass="11784">MLSAHSHLRFSRVVNRGDMCLDLDLRSNQLTELASEIGNLRSLRVLKLAYNRLEFLPASILQLVDCKLFLNGNPWLKPPSPSVPPLVATSFVPNMMMMADDRQF</sequence>
<organism evidence="3 4">
    <name type="scientific">Puccinia triticina</name>
    <dbReference type="NCBI Taxonomy" id="208348"/>
    <lineage>
        <taxon>Eukaryota</taxon>
        <taxon>Fungi</taxon>
        <taxon>Dikarya</taxon>
        <taxon>Basidiomycota</taxon>
        <taxon>Pucciniomycotina</taxon>
        <taxon>Pucciniomycetes</taxon>
        <taxon>Pucciniales</taxon>
        <taxon>Pucciniaceae</taxon>
        <taxon>Puccinia</taxon>
    </lineage>
</organism>
<name>A0ABY7CXX3_9BASI</name>
<dbReference type="Gene3D" id="3.80.10.10">
    <property type="entry name" value="Ribonuclease Inhibitor"/>
    <property type="match status" value="1"/>
</dbReference>
<evidence type="ECO:0000313" key="4">
    <source>
        <dbReference type="Proteomes" id="UP001164743"/>
    </source>
</evidence>
<evidence type="ECO:0000313" key="3">
    <source>
        <dbReference type="EMBL" id="WAQ90061.1"/>
    </source>
</evidence>
<gene>
    <name evidence="3" type="ORF">PtA15_12A46</name>
</gene>
<dbReference type="RefSeq" id="XP_053025616.1">
    <property type="nucleotide sequence ID" value="XM_053162081.1"/>
</dbReference>
<dbReference type="Pfam" id="PF00560">
    <property type="entry name" value="LRR_1"/>
    <property type="match status" value="1"/>
</dbReference>
<evidence type="ECO:0008006" key="5">
    <source>
        <dbReference type="Google" id="ProtNLM"/>
    </source>
</evidence>
<dbReference type="GeneID" id="77802966"/>
<keyword evidence="2" id="KW-0677">Repeat</keyword>
<dbReference type="Proteomes" id="UP001164743">
    <property type="component" value="Chromosome 12A"/>
</dbReference>
<keyword evidence="1" id="KW-0433">Leucine-rich repeat</keyword>
<evidence type="ECO:0000256" key="1">
    <source>
        <dbReference type="ARBA" id="ARBA00022614"/>
    </source>
</evidence>
<dbReference type="InterPro" id="IPR001611">
    <property type="entry name" value="Leu-rich_rpt"/>
</dbReference>
<dbReference type="EMBL" id="CP110432">
    <property type="protein sequence ID" value="WAQ90061.1"/>
    <property type="molecule type" value="Genomic_DNA"/>
</dbReference>
<dbReference type="InterPro" id="IPR003591">
    <property type="entry name" value="Leu-rich_rpt_typical-subtyp"/>
</dbReference>
<dbReference type="SMART" id="SM00369">
    <property type="entry name" value="LRR_TYP"/>
    <property type="match status" value="1"/>
</dbReference>
<dbReference type="SUPFAM" id="SSF52058">
    <property type="entry name" value="L domain-like"/>
    <property type="match status" value="1"/>
</dbReference>
<proteinExistence type="predicted"/>
<keyword evidence="4" id="KW-1185">Reference proteome</keyword>
<dbReference type="InterPro" id="IPR032675">
    <property type="entry name" value="LRR_dom_sf"/>
</dbReference>
<protein>
    <recommendedName>
        <fullName evidence="5">U2A'/phosphoprotein 32 family A C-terminal domain-containing protein</fullName>
    </recommendedName>
</protein>
<accession>A0ABY7CXX3</accession>